<name>S5XYZ4_PARAH</name>
<evidence type="ECO:0000313" key="3">
    <source>
        <dbReference type="Proteomes" id="UP000015480"/>
    </source>
</evidence>
<dbReference type="PANTHER" id="PTHR34703:SF1">
    <property type="entry name" value="ANTIPORTER SUBUNIT MNHG2-RELATED"/>
    <property type="match status" value="1"/>
</dbReference>
<proteinExistence type="predicted"/>
<dbReference type="NCBIfam" id="TIGR01300">
    <property type="entry name" value="CPA3_mnhG_phaG"/>
    <property type="match status" value="1"/>
</dbReference>
<dbReference type="STRING" id="1367847.JCM7686_1564"/>
<sequence>MNGHIETLPGWAAILIAVLLIIGASLTLLGNIGLIRFRSFYERLHAPTLGASWGTASIILSSMLMFSVLNGRLIIHEIIIGIFLLVTTPVTMMLLGRAALRRDRSRGLVITNESRDPDPDTKQP</sequence>
<organism evidence="2 3">
    <name type="scientific">Paracoccus aminophilus JCM 7686</name>
    <dbReference type="NCBI Taxonomy" id="1367847"/>
    <lineage>
        <taxon>Bacteria</taxon>
        <taxon>Pseudomonadati</taxon>
        <taxon>Pseudomonadota</taxon>
        <taxon>Alphaproteobacteria</taxon>
        <taxon>Rhodobacterales</taxon>
        <taxon>Paracoccaceae</taxon>
        <taxon>Paracoccus</taxon>
    </lineage>
</organism>
<dbReference type="PANTHER" id="PTHR34703">
    <property type="entry name" value="ANTIPORTER SUBUNIT MNHG2-RELATED"/>
    <property type="match status" value="1"/>
</dbReference>
<dbReference type="eggNOG" id="COG1320">
    <property type="taxonomic scope" value="Bacteria"/>
</dbReference>
<dbReference type="OrthoDB" id="4427992at2"/>
<dbReference type="RefSeq" id="WP_020950303.1">
    <property type="nucleotide sequence ID" value="NC_022041.1"/>
</dbReference>
<keyword evidence="1" id="KW-1133">Transmembrane helix</keyword>
<keyword evidence="1" id="KW-0472">Membrane</keyword>
<evidence type="ECO:0000313" key="2">
    <source>
        <dbReference type="EMBL" id="AGT08665.1"/>
    </source>
</evidence>
<keyword evidence="1" id="KW-0812">Transmembrane</keyword>
<dbReference type="InterPro" id="IPR005133">
    <property type="entry name" value="PhaG_MnhG_YufB"/>
</dbReference>
<dbReference type="EMBL" id="CP006650">
    <property type="protein sequence ID" value="AGT08665.1"/>
    <property type="molecule type" value="Genomic_DNA"/>
</dbReference>
<accession>S5XYZ4</accession>
<feature type="transmembrane region" description="Helical" evidence="1">
    <location>
        <begin position="12"/>
        <end position="34"/>
    </location>
</feature>
<dbReference type="HOGENOM" id="CLU_121334_1_0_5"/>
<keyword evidence="3" id="KW-1185">Reference proteome</keyword>
<dbReference type="Pfam" id="PF03334">
    <property type="entry name" value="PhaG_MnhG_YufB"/>
    <property type="match status" value="1"/>
</dbReference>
<dbReference type="PATRIC" id="fig|1367847.3.peg.1539"/>
<dbReference type="Proteomes" id="UP000015480">
    <property type="component" value="Chromosome"/>
</dbReference>
<feature type="transmembrane region" description="Helical" evidence="1">
    <location>
        <begin position="74"/>
        <end position="96"/>
    </location>
</feature>
<evidence type="ECO:0000256" key="1">
    <source>
        <dbReference type="SAM" id="Phobius"/>
    </source>
</evidence>
<dbReference type="GO" id="GO:0015385">
    <property type="term" value="F:sodium:proton antiporter activity"/>
    <property type="evidence" value="ECO:0007669"/>
    <property type="project" value="TreeGrafter"/>
</dbReference>
<dbReference type="KEGG" id="pami:JCM7686_1564"/>
<gene>
    <name evidence="2" type="ORF">JCM7686_1564</name>
</gene>
<reference evidence="2 3" key="1">
    <citation type="journal article" date="2014" name="BMC Genomics">
        <title>Architecture and functions of a multipartite genome of the methylotrophic bacterium Paracoccus aminophilus JCM 7686, containing primary and secondary chromids.</title>
        <authorList>
            <person name="Dziewit L."/>
            <person name="Czarnecki J."/>
            <person name="Wibberg D."/>
            <person name="Radlinska M."/>
            <person name="Mrozek P."/>
            <person name="Szymczak M."/>
            <person name="Schluter A."/>
            <person name="Puhler A."/>
            <person name="Bartosik D."/>
        </authorList>
    </citation>
    <scope>NUCLEOTIDE SEQUENCE [LARGE SCALE GENOMIC DNA]</scope>
    <source>
        <strain evidence="2">JCM 7686</strain>
    </source>
</reference>
<dbReference type="AlphaFoldDB" id="S5XYZ4"/>
<protein>
    <submittedName>
        <fullName evidence="2">Multicomponent K+:H+ antiporter, subunit G</fullName>
    </submittedName>
</protein>
<feature type="transmembrane region" description="Helical" evidence="1">
    <location>
        <begin position="46"/>
        <end position="68"/>
    </location>
</feature>